<dbReference type="GO" id="GO:0005886">
    <property type="term" value="C:plasma membrane"/>
    <property type="evidence" value="ECO:0007669"/>
    <property type="project" value="UniProtKB-SubCell"/>
</dbReference>
<feature type="transmembrane region" description="Helical" evidence="8">
    <location>
        <begin position="283"/>
        <end position="301"/>
    </location>
</feature>
<evidence type="ECO:0000256" key="2">
    <source>
        <dbReference type="ARBA" id="ARBA00022475"/>
    </source>
</evidence>
<feature type="transmembrane region" description="Helical" evidence="8">
    <location>
        <begin position="173"/>
        <end position="197"/>
    </location>
</feature>
<keyword evidence="2" id="KW-1003">Cell membrane</keyword>
<feature type="transmembrane region" description="Helical" evidence="8">
    <location>
        <begin position="240"/>
        <end position="263"/>
    </location>
</feature>
<feature type="transmembrane region" description="Helical" evidence="8">
    <location>
        <begin position="21"/>
        <end position="40"/>
    </location>
</feature>
<evidence type="ECO:0000256" key="1">
    <source>
        <dbReference type="ARBA" id="ARBA00004651"/>
    </source>
</evidence>
<dbReference type="PANTHER" id="PTHR47019">
    <property type="entry name" value="LIPID II FLIPPASE MURJ"/>
    <property type="match status" value="1"/>
</dbReference>
<dbReference type="Pfam" id="PF03023">
    <property type="entry name" value="MurJ"/>
    <property type="match status" value="1"/>
</dbReference>
<keyword evidence="6 8" id="KW-1133">Transmembrane helix</keyword>
<accession>A0A934X3R8</accession>
<dbReference type="EMBL" id="JADIXZ010000001">
    <property type="protein sequence ID" value="MBK6299833.1"/>
    <property type="molecule type" value="Genomic_DNA"/>
</dbReference>
<gene>
    <name evidence="9" type="ORF">IPF40_01840</name>
</gene>
<evidence type="ECO:0000256" key="4">
    <source>
        <dbReference type="ARBA" id="ARBA00022960"/>
    </source>
</evidence>
<evidence type="ECO:0000256" key="3">
    <source>
        <dbReference type="ARBA" id="ARBA00022692"/>
    </source>
</evidence>
<dbReference type="GO" id="GO:0009252">
    <property type="term" value="P:peptidoglycan biosynthetic process"/>
    <property type="evidence" value="ECO:0007669"/>
    <property type="project" value="UniProtKB-KW"/>
</dbReference>
<comment type="caution">
    <text evidence="9">The sequence shown here is derived from an EMBL/GenBank/DDBJ whole genome shotgun (WGS) entry which is preliminary data.</text>
</comment>
<sequence>MSRPLWFVGADGSVVSRALGVLRLSLLALAIGQGLVANAFATASLLPYLISLVVTGGILGSTLLPQLLPQFVTSDREDPASDADKTDDKTDDVQVAPVDEAGSTAPAPNGGANDAAPSLRFVQRLGTRLDIDRGLAIILVGLLLLTIVCIVGASTLVRGLGSGLTGSLGDLTASFAAVTLVQVFLYGVCAVFGRVLVARRRLGALGWAPAIGELVGIGGLLAFMRLFQGHVSSAEWTPEMVWWLAGAATAGIAVQALVLAFAVWRSGPGTATLVAAWSVSRLFGGRSVTALVTVASYAVAAQVMWRATGYDEVSRGPGQTFVAGLASLVNALVVVLLPHALLTRPALGSVHQRVAAALQADDRAAAGRRFASGLAVPAVVTIPGSIALLVFALPIMGLLFTSKDPAEVLAGSTVLACLGPALFPMGIALLGRRVCEAVGAHWSAGALTAVLALTSIGVSVGAGFAAPEWATPLVALGLVLGNTLAAAYGVWVVRRRIGTVALAGVVRTWVRILLAGAGGGYVAWGLVMVLTRALGGLGRLGYAVTLLIGGTAFIVVYLLVARLLRVDEVSVVAAPLVNRLDHRPPGRHRPGD</sequence>
<feature type="transmembrane region" description="Helical" evidence="8">
    <location>
        <begin position="472"/>
        <end position="491"/>
    </location>
</feature>
<dbReference type="AlphaFoldDB" id="A0A934X3R8"/>
<evidence type="ECO:0000256" key="8">
    <source>
        <dbReference type="SAM" id="Phobius"/>
    </source>
</evidence>
<dbReference type="InterPro" id="IPR004268">
    <property type="entry name" value="MurJ"/>
</dbReference>
<feature type="transmembrane region" description="Helical" evidence="8">
    <location>
        <begin position="512"/>
        <end position="534"/>
    </location>
</feature>
<evidence type="ECO:0000256" key="5">
    <source>
        <dbReference type="ARBA" id="ARBA00022984"/>
    </source>
</evidence>
<evidence type="ECO:0000313" key="9">
    <source>
        <dbReference type="EMBL" id="MBK6299833.1"/>
    </source>
</evidence>
<feature type="transmembrane region" description="Helical" evidence="8">
    <location>
        <begin position="134"/>
        <end position="153"/>
    </location>
</feature>
<keyword evidence="4" id="KW-0133">Cell shape</keyword>
<reference evidence="9 10" key="1">
    <citation type="submission" date="2020-10" db="EMBL/GenBank/DDBJ databases">
        <title>Connecting structure to function with the recovery of over 1000 high-quality activated sludge metagenome-assembled genomes encoding full-length rRNA genes using long-read sequencing.</title>
        <authorList>
            <person name="Singleton C.M."/>
            <person name="Petriglieri F."/>
            <person name="Kristensen J.M."/>
            <person name="Kirkegaard R.H."/>
            <person name="Michaelsen T.Y."/>
            <person name="Andersen M.H."/>
            <person name="Karst S.M."/>
            <person name="Dueholm M.S."/>
            <person name="Nielsen P.H."/>
            <person name="Albertsen M."/>
        </authorList>
    </citation>
    <scope>NUCLEOTIDE SEQUENCE [LARGE SCALE GENOMIC DNA]</scope>
    <source>
        <strain evidence="9">AalE_18-Q3-R2-46_BAT3C.188</strain>
    </source>
</reference>
<proteinExistence type="predicted"/>
<keyword evidence="3 8" id="KW-0812">Transmembrane</keyword>
<feature type="transmembrane region" description="Helical" evidence="8">
    <location>
        <begin position="321"/>
        <end position="342"/>
    </location>
</feature>
<feature type="transmembrane region" description="Helical" evidence="8">
    <location>
        <begin position="408"/>
        <end position="430"/>
    </location>
</feature>
<feature type="transmembrane region" description="Helical" evidence="8">
    <location>
        <begin position="442"/>
        <end position="466"/>
    </location>
</feature>
<feature type="transmembrane region" description="Helical" evidence="8">
    <location>
        <begin position="204"/>
        <end position="228"/>
    </location>
</feature>
<evidence type="ECO:0000313" key="10">
    <source>
        <dbReference type="Proteomes" id="UP000718281"/>
    </source>
</evidence>
<name>A0A934X3R8_9MICO</name>
<feature type="transmembrane region" description="Helical" evidence="8">
    <location>
        <begin position="540"/>
        <end position="560"/>
    </location>
</feature>
<evidence type="ECO:0000256" key="7">
    <source>
        <dbReference type="ARBA" id="ARBA00023136"/>
    </source>
</evidence>
<keyword evidence="7 8" id="KW-0472">Membrane</keyword>
<protein>
    <recommendedName>
        <fullName evidence="11">Peptidoglycan lipid II flippase</fullName>
    </recommendedName>
</protein>
<keyword evidence="5" id="KW-0573">Peptidoglycan synthesis</keyword>
<dbReference type="GO" id="GO:0008360">
    <property type="term" value="P:regulation of cell shape"/>
    <property type="evidence" value="ECO:0007669"/>
    <property type="project" value="UniProtKB-KW"/>
</dbReference>
<organism evidence="9 10">
    <name type="scientific">Candidatus Phosphoribacter hodrii</name>
    <dbReference type="NCBI Taxonomy" id="2953743"/>
    <lineage>
        <taxon>Bacteria</taxon>
        <taxon>Bacillati</taxon>
        <taxon>Actinomycetota</taxon>
        <taxon>Actinomycetes</taxon>
        <taxon>Micrococcales</taxon>
        <taxon>Dermatophilaceae</taxon>
        <taxon>Candidatus Phosphoribacter</taxon>
    </lineage>
</organism>
<comment type="subcellular location">
    <subcellularLocation>
        <location evidence="1">Cell membrane</location>
        <topology evidence="1">Multi-pass membrane protein</topology>
    </subcellularLocation>
</comment>
<evidence type="ECO:0000256" key="6">
    <source>
        <dbReference type="ARBA" id="ARBA00022989"/>
    </source>
</evidence>
<feature type="transmembrane region" description="Helical" evidence="8">
    <location>
        <begin position="46"/>
        <end position="68"/>
    </location>
</feature>
<evidence type="ECO:0008006" key="11">
    <source>
        <dbReference type="Google" id="ProtNLM"/>
    </source>
</evidence>
<dbReference type="Proteomes" id="UP000718281">
    <property type="component" value="Unassembled WGS sequence"/>
</dbReference>
<dbReference type="GO" id="GO:0034204">
    <property type="term" value="P:lipid translocation"/>
    <property type="evidence" value="ECO:0007669"/>
    <property type="project" value="TreeGrafter"/>
</dbReference>
<dbReference type="GO" id="GO:0015648">
    <property type="term" value="F:lipid-linked peptidoglycan transporter activity"/>
    <property type="evidence" value="ECO:0007669"/>
    <property type="project" value="TreeGrafter"/>
</dbReference>
<dbReference type="InterPro" id="IPR051050">
    <property type="entry name" value="Lipid_II_flippase_MurJ/MviN"/>
</dbReference>
<dbReference type="PANTHER" id="PTHR47019:SF1">
    <property type="entry name" value="LIPID II FLIPPASE MURJ"/>
    <property type="match status" value="1"/>
</dbReference>
<feature type="transmembrane region" description="Helical" evidence="8">
    <location>
        <begin position="373"/>
        <end position="396"/>
    </location>
</feature>